<dbReference type="InterPro" id="IPR036265">
    <property type="entry name" value="HIT-like_sf"/>
</dbReference>
<comment type="similarity">
    <text evidence="3 15">Belongs to the galactose-1-phosphate uridylyltransferase type 1 family.</text>
</comment>
<keyword evidence="7 15" id="KW-0548">Nucleotidyltransferase</keyword>
<accession>A0A2T0PZZ1</accession>
<dbReference type="PANTHER" id="PTHR11943:SF1">
    <property type="entry name" value="GALACTOSE-1-PHOSPHATE URIDYLYLTRANSFERASE"/>
    <property type="match status" value="1"/>
</dbReference>
<dbReference type="GO" id="GO:0008108">
    <property type="term" value="F:UDP-glucose:hexose-1-phosphate uridylyltransferase activity"/>
    <property type="evidence" value="ECO:0007669"/>
    <property type="project" value="UniProtKB-UniRule"/>
</dbReference>
<dbReference type="RefSeq" id="WP_106248884.1">
    <property type="nucleotide sequence ID" value="NZ_PVZC01000006.1"/>
</dbReference>
<dbReference type="Pfam" id="PF01087">
    <property type="entry name" value="GalP_UDP_transf"/>
    <property type="match status" value="1"/>
</dbReference>
<evidence type="ECO:0000256" key="9">
    <source>
        <dbReference type="ARBA" id="ARBA00022833"/>
    </source>
</evidence>
<dbReference type="OrthoDB" id="9769064at2"/>
<gene>
    <name evidence="18" type="ORF">CLV72_106158</name>
</gene>
<dbReference type="PIRSF" id="PIRSF000808">
    <property type="entry name" value="GalT"/>
    <property type="match status" value="1"/>
</dbReference>
<dbReference type="GO" id="GO:0005737">
    <property type="term" value="C:cytoplasm"/>
    <property type="evidence" value="ECO:0007669"/>
    <property type="project" value="TreeGrafter"/>
</dbReference>
<feature type="binding site" evidence="14">
    <location>
        <position position="132"/>
    </location>
    <ligand>
        <name>Zn(2+)</name>
        <dbReference type="ChEBI" id="CHEBI:29105"/>
    </ligand>
</feature>
<dbReference type="SUPFAM" id="SSF54197">
    <property type="entry name" value="HIT-like"/>
    <property type="match status" value="2"/>
</dbReference>
<dbReference type="AlphaFoldDB" id="A0A2T0PZZ1"/>
<evidence type="ECO:0000256" key="13">
    <source>
        <dbReference type="PIRSR" id="PIRSR000808-1"/>
    </source>
</evidence>
<feature type="domain" description="Galactose-1-phosphate uridyl transferase N-terminal" evidence="16">
    <location>
        <begin position="41"/>
        <end position="195"/>
    </location>
</feature>
<evidence type="ECO:0000256" key="5">
    <source>
        <dbReference type="ARBA" id="ARBA00016340"/>
    </source>
</evidence>
<reference evidence="18 19" key="1">
    <citation type="submission" date="2018-03" db="EMBL/GenBank/DDBJ databases">
        <title>Genomic Encyclopedia of Archaeal and Bacterial Type Strains, Phase II (KMG-II): from individual species to whole genera.</title>
        <authorList>
            <person name="Goeker M."/>
        </authorList>
    </citation>
    <scope>NUCLEOTIDE SEQUENCE [LARGE SCALE GENOMIC DNA]</scope>
    <source>
        <strain evidence="18 19">DSM 45601</strain>
    </source>
</reference>
<evidence type="ECO:0000259" key="16">
    <source>
        <dbReference type="Pfam" id="PF01087"/>
    </source>
</evidence>
<keyword evidence="9 14" id="KW-0862">Zinc</keyword>
<evidence type="ECO:0000256" key="3">
    <source>
        <dbReference type="ARBA" id="ARBA00010951"/>
    </source>
</evidence>
<comment type="pathway">
    <text evidence="2 15">Carbohydrate metabolism; galactose metabolism.</text>
</comment>
<organism evidence="18 19">
    <name type="scientific">Allonocardiopsis opalescens</name>
    <dbReference type="NCBI Taxonomy" id="1144618"/>
    <lineage>
        <taxon>Bacteria</taxon>
        <taxon>Bacillati</taxon>
        <taxon>Actinomycetota</taxon>
        <taxon>Actinomycetes</taxon>
        <taxon>Streptosporangiales</taxon>
        <taxon>Allonocardiopsis</taxon>
    </lineage>
</organism>
<name>A0A2T0PZZ1_9ACTN</name>
<evidence type="ECO:0000256" key="1">
    <source>
        <dbReference type="ARBA" id="ARBA00001107"/>
    </source>
</evidence>
<dbReference type="NCBIfam" id="TIGR00209">
    <property type="entry name" value="galT_1"/>
    <property type="match status" value="1"/>
</dbReference>
<evidence type="ECO:0000259" key="17">
    <source>
        <dbReference type="Pfam" id="PF02744"/>
    </source>
</evidence>
<evidence type="ECO:0000256" key="11">
    <source>
        <dbReference type="ARBA" id="ARBA00023277"/>
    </source>
</evidence>
<comment type="catalytic activity">
    <reaction evidence="1 15">
        <text>alpha-D-galactose 1-phosphate + UDP-alpha-D-glucose = alpha-D-glucose 1-phosphate + UDP-alpha-D-galactose</text>
        <dbReference type="Rhea" id="RHEA:13989"/>
        <dbReference type="ChEBI" id="CHEBI:58336"/>
        <dbReference type="ChEBI" id="CHEBI:58601"/>
        <dbReference type="ChEBI" id="CHEBI:58885"/>
        <dbReference type="ChEBI" id="CHEBI:66914"/>
        <dbReference type="EC" id="2.7.7.12"/>
    </reaction>
</comment>
<keyword evidence="8 14" id="KW-0479">Metal-binding</keyword>
<evidence type="ECO:0000256" key="8">
    <source>
        <dbReference type="ARBA" id="ARBA00022723"/>
    </source>
</evidence>
<evidence type="ECO:0000313" key="19">
    <source>
        <dbReference type="Proteomes" id="UP000237846"/>
    </source>
</evidence>
<evidence type="ECO:0000256" key="6">
    <source>
        <dbReference type="ARBA" id="ARBA00022679"/>
    </source>
</evidence>
<evidence type="ECO:0000256" key="10">
    <source>
        <dbReference type="ARBA" id="ARBA00023144"/>
    </source>
</evidence>
<evidence type="ECO:0000256" key="2">
    <source>
        <dbReference type="ARBA" id="ARBA00004947"/>
    </source>
</evidence>
<evidence type="ECO:0000256" key="15">
    <source>
        <dbReference type="RuleBase" id="RU000506"/>
    </source>
</evidence>
<dbReference type="GO" id="GO:0033499">
    <property type="term" value="P:galactose catabolic process via UDP-galactose, Leloir pathway"/>
    <property type="evidence" value="ECO:0007669"/>
    <property type="project" value="TreeGrafter"/>
</dbReference>
<dbReference type="InterPro" id="IPR001937">
    <property type="entry name" value="GalP_UDPtransf1"/>
</dbReference>
<keyword evidence="19" id="KW-1185">Reference proteome</keyword>
<dbReference type="GO" id="GO:0008270">
    <property type="term" value="F:zinc ion binding"/>
    <property type="evidence" value="ECO:0007669"/>
    <property type="project" value="InterPro"/>
</dbReference>
<feature type="binding site" evidence="14">
    <location>
        <position position="73"/>
    </location>
    <ligand>
        <name>Zn(2+)</name>
        <dbReference type="ChEBI" id="CHEBI:29105"/>
    </ligand>
</feature>
<dbReference type="PROSITE" id="PS00117">
    <property type="entry name" value="GAL_P_UDP_TRANSF_I"/>
    <property type="match status" value="1"/>
</dbReference>
<feature type="binding site" evidence="14">
    <location>
        <position position="183"/>
    </location>
    <ligand>
        <name>Zn(2+)</name>
        <dbReference type="ChEBI" id="CHEBI:29105"/>
    </ligand>
</feature>
<feature type="active site" description="Tele-UMP-histidine intermediate" evidence="13">
    <location>
        <position position="185"/>
    </location>
</feature>
<dbReference type="EC" id="2.7.7.12" evidence="4 12"/>
<keyword evidence="10 15" id="KW-0299">Galactose metabolism</keyword>
<keyword evidence="11 15" id="KW-0119">Carbohydrate metabolism</keyword>
<comment type="cofactor">
    <cofactor evidence="14">
        <name>Zn(2+)</name>
        <dbReference type="ChEBI" id="CHEBI:29105"/>
    </cofactor>
    <text evidence="14">Binds 1 zinc ion per subunit.</text>
</comment>
<evidence type="ECO:0000256" key="12">
    <source>
        <dbReference type="NCBIfam" id="TIGR00209"/>
    </source>
</evidence>
<dbReference type="Pfam" id="PF02744">
    <property type="entry name" value="GalP_UDP_tr_C"/>
    <property type="match status" value="1"/>
</dbReference>
<feature type="domain" description="Galactose-1-phosphate uridyl transferase C-terminal" evidence="17">
    <location>
        <begin position="206"/>
        <end position="325"/>
    </location>
</feature>
<sequence length="360" mass="39210">MADGRRTAIRLADGRELIYFDDLPGLDRSRPDPRRLEPARTASQLRYDPVLDEWVVVAAHRQGRTNLPAADACPLCPGGPDSEIPAAGYHAVAFENRFPSLVGAPVPAPPDGPAGLRPGTGRCEVVCFTDDHDAAFSTLAPRRRATIGRALVDRTEELGRQPGVEYVLCFENRGREIGATLPHPHGQIYAFPFVPPRIARALESARRHRHRSGGCLFCELGAAEEKAGERVVAAAGDFIAFVPTAARWPYEVVIQPRRHLPDLAALGEAELAVLMELYADVLGRFERLFGGEPPAPYIACFLQAPVRADRDLAHLRVQVFTLRRAPDKLKYLAATESGAGVFINDVAPERAAERLRAAGG</sequence>
<dbReference type="InterPro" id="IPR019779">
    <property type="entry name" value="GalP_UDPtransf1_His-AS"/>
</dbReference>
<dbReference type="EMBL" id="PVZC01000006">
    <property type="protein sequence ID" value="PRX97122.1"/>
    <property type="molecule type" value="Genomic_DNA"/>
</dbReference>
<dbReference type="InterPro" id="IPR005849">
    <property type="entry name" value="GalP_Utransf_N"/>
</dbReference>
<dbReference type="Gene3D" id="3.30.428.10">
    <property type="entry name" value="HIT-like"/>
    <property type="match status" value="2"/>
</dbReference>
<keyword evidence="6 15" id="KW-0808">Transferase</keyword>
<comment type="caution">
    <text evidence="18">The sequence shown here is derived from an EMBL/GenBank/DDBJ whole genome shotgun (WGS) entry which is preliminary data.</text>
</comment>
<dbReference type="InterPro" id="IPR005850">
    <property type="entry name" value="GalP_Utransf_C"/>
</dbReference>
<evidence type="ECO:0000256" key="14">
    <source>
        <dbReference type="PIRSR" id="PIRSR000808-3"/>
    </source>
</evidence>
<protein>
    <recommendedName>
        <fullName evidence="5 12">Galactose-1-phosphate uridylyltransferase</fullName>
        <ecNumber evidence="4 12">2.7.7.12</ecNumber>
    </recommendedName>
</protein>
<evidence type="ECO:0000313" key="18">
    <source>
        <dbReference type="EMBL" id="PRX97122.1"/>
    </source>
</evidence>
<dbReference type="Proteomes" id="UP000237846">
    <property type="component" value="Unassembled WGS sequence"/>
</dbReference>
<evidence type="ECO:0000256" key="4">
    <source>
        <dbReference type="ARBA" id="ARBA00012384"/>
    </source>
</evidence>
<proteinExistence type="inferred from homology"/>
<evidence type="ECO:0000256" key="7">
    <source>
        <dbReference type="ARBA" id="ARBA00022695"/>
    </source>
</evidence>
<dbReference type="UniPathway" id="UPA00214"/>
<feature type="binding site" evidence="14">
    <location>
        <position position="76"/>
    </location>
    <ligand>
        <name>Zn(2+)</name>
        <dbReference type="ChEBI" id="CHEBI:29105"/>
    </ligand>
</feature>
<dbReference type="PANTHER" id="PTHR11943">
    <property type="entry name" value="GALACTOSE-1-PHOSPHATE URIDYLYLTRANSFERASE"/>
    <property type="match status" value="1"/>
</dbReference>